<evidence type="ECO:0000313" key="1">
    <source>
        <dbReference type="Ensembl" id="ENSSSCP00030047246.1"/>
    </source>
</evidence>
<organism evidence="1 2">
    <name type="scientific">Sus scrofa</name>
    <name type="common">Pig</name>
    <dbReference type="NCBI Taxonomy" id="9823"/>
    <lineage>
        <taxon>Eukaryota</taxon>
        <taxon>Metazoa</taxon>
        <taxon>Chordata</taxon>
        <taxon>Craniata</taxon>
        <taxon>Vertebrata</taxon>
        <taxon>Euteleostomi</taxon>
        <taxon>Mammalia</taxon>
        <taxon>Eutheria</taxon>
        <taxon>Laurasiatheria</taxon>
        <taxon>Artiodactyla</taxon>
        <taxon>Suina</taxon>
        <taxon>Suidae</taxon>
        <taxon>Sus</taxon>
    </lineage>
</organism>
<reference evidence="1" key="1">
    <citation type="submission" date="2025-08" db="UniProtKB">
        <authorList>
            <consortium name="Ensembl"/>
        </authorList>
    </citation>
    <scope>IDENTIFICATION</scope>
</reference>
<dbReference type="AlphaFoldDB" id="A0A8D0Y797"/>
<evidence type="ECO:0000313" key="2">
    <source>
        <dbReference type="Proteomes" id="UP000694570"/>
    </source>
</evidence>
<sequence length="299" mass="35429">MVGSRPGPLICKVNKKMNIFSGQSPKAIEIRAKINPWDLIKRKSFCTAKETQKKTKRQLTEWEKTVSNDTTDKGLISRIYKQLIQPNSKKTNQSMEKWAKDLNRHFSKEDIQMANKHMKKCSTSLIIREMQIKTTMRYHLTPVRMAIINKSTNNKCWRGCGEKGTLLHCWWECKLVQPLWRTVWRYLRNLYIELPYDPAIPLLGIYPDKTLLKRDTCTRMFIAALFTIARTWKQPKCPSTDDWIRKRWYIYTMEYYSAIKKNDIMPFAATWMELENLILSEMSQKDKDKYHMISLITGI</sequence>
<proteinExistence type="predicted"/>
<accession>A0A8D0Y797</accession>
<name>A0A8D0Y797_PIG</name>
<dbReference type="Ensembl" id="ENSSSCT00030102411.1">
    <property type="protein sequence ID" value="ENSSSCP00030047246.1"/>
    <property type="gene ID" value="ENSSSCG00030073138.1"/>
</dbReference>
<dbReference type="Proteomes" id="UP000694570">
    <property type="component" value="Unplaced"/>
</dbReference>
<protein>
    <recommendedName>
        <fullName evidence="3">DUF1725 domain-containing protein</fullName>
    </recommendedName>
</protein>
<evidence type="ECO:0008006" key="3">
    <source>
        <dbReference type="Google" id="ProtNLM"/>
    </source>
</evidence>